<reference evidence="1 2" key="1">
    <citation type="submission" date="2018-05" db="EMBL/GenBank/DDBJ databases">
        <title>Paenibacillus flagellatus sp. nov., isolated from selenium mineral soil.</title>
        <authorList>
            <person name="Dai X."/>
        </authorList>
    </citation>
    <scope>NUCLEOTIDE SEQUENCE [LARGE SCALE GENOMIC DNA]</scope>
    <source>
        <strain evidence="1 2">DXL2</strain>
    </source>
</reference>
<name>A0A2V5KZS0_9BACL</name>
<sequence length="100" mass="11597">MIDITAYSVERVRDPFGILPGQRYEFVLDIEVDEEDEIHSENGLFVRVIYAVEPERTGIVKYELFERTTETYLPFDLEDDEVEAIDAFCRDRLSEADGNG</sequence>
<keyword evidence="2" id="KW-1185">Reference proteome</keyword>
<dbReference type="InterPro" id="IPR045424">
    <property type="entry name" value="DUF6509"/>
</dbReference>
<proteinExistence type="predicted"/>
<dbReference type="EMBL" id="QJVJ01000003">
    <property type="protein sequence ID" value="PYI55706.1"/>
    <property type="molecule type" value="Genomic_DNA"/>
</dbReference>
<dbReference type="AlphaFoldDB" id="A0A2V5KZS0"/>
<organism evidence="1 2">
    <name type="scientific">Paenibacillus flagellatus</name>
    <dbReference type="NCBI Taxonomy" id="2211139"/>
    <lineage>
        <taxon>Bacteria</taxon>
        <taxon>Bacillati</taxon>
        <taxon>Bacillota</taxon>
        <taxon>Bacilli</taxon>
        <taxon>Bacillales</taxon>
        <taxon>Paenibacillaceae</taxon>
        <taxon>Paenibacillus</taxon>
    </lineage>
</organism>
<comment type="caution">
    <text evidence="1">The sequence shown here is derived from an EMBL/GenBank/DDBJ whole genome shotgun (WGS) entry which is preliminary data.</text>
</comment>
<dbReference type="OrthoDB" id="2736409at2"/>
<gene>
    <name evidence="1" type="ORF">DLM86_08245</name>
</gene>
<dbReference type="Pfam" id="PF20119">
    <property type="entry name" value="DUF6509"/>
    <property type="match status" value="1"/>
</dbReference>
<dbReference type="RefSeq" id="WP_110839508.1">
    <property type="nucleotide sequence ID" value="NZ_QJVJ01000003.1"/>
</dbReference>
<dbReference type="Proteomes" id="UP000247476">
    <property type="component" value="Unassembled WGS sequence"/>
</dbReference>
<evidence type="ECO:0000313" key="1">
    <source>
        <dbReference type="EMBL" id="PYI55706.1"/>
    </source>
</evidence>
<accession>A0A2V5KZS0</accession>
<protein>
    <submittedName>
        <fullName evidence="1">Pullulanase</fullName>
    </submittedName>
</protein>
<evidence type="ECO:0000313" key="2">
    <source>
        <dbReference type="Proteomes" id="UP000247476"/>
    </source>
</evidence>